<comment type="caution">
    <text evidence="1">The sequence shown here is derived from an EMBL/GenBank/DDBJ whole genome shotgun (WGS) entry which is preliminary data.</text>
</comment>
<dbReference type="Proteomes" id="UP000260717">
    <property type="component" value="Unassembled WGS sequence"/>
</dbReference>
<gene>
    <name evidence="1" type="ORF">DXC13_04345</name>
</gene>
<sequence>MSERCNNSACFSVEIKGTSDICVTFVVYACGKSIRNICLHSGEKKKTADGQRISCAFLYH</sequence>
<reference evidence="1 2" key="1">
    <citation type="submission" date="2018-08" db="EMBL/GenBank/DDBJ databases">
        <title>A genome reference for cultivated species of the human gut microbiota.</title>
        <authorList>
            <person name="Zou Y."/>
            <person name="Xue W."/>
            <person name="Luo G."/>
        </authorList>
    </citation>
    <scope>NUCLEOTIDE SEQUENCE [LARGE SCALE GENOMIC DNA]</scope>
    <source>
        <strain evidence="1 2">OM08-12AT</strain>
    </source>
</reference>
<accession>A0A3E4X9I7</accession>
<name>A0A3E4X9I7_9FIRM</name>
<proteinExistence type="predicted"/>
<organism evidence="1 2">
    <name type="scientific">Agathobacter rectalis</name>
    <dbReference type="NCBI Taxonomy" id="39491"/>
    <lineage>
        <taxon>Bacteria</taxon>
        <taxon>Bacillati</taxon>
        <taxon>Bacillota</taxon>
        <taxon>Clostridia</taxon>
        <taxon>Lachnospirales</taxon>
        <taxon>Lachnospiraceae</taxon>
        <taxon>Agathobacter</taxon>
    </lineage>
</organism>
<protein>
    <submittedName>
        <fullName evidence="1">Uncharacterized protein</fullName>
    </submittedName>
</protein>
<evidence type="ECO:0000313" key="2">
    <source>
        <dbReference type="Proteomes" id="UP000260717"/>
    </source>
</evidence>
<dbReference type="EMBL" id="QSTI01000005">
    <property type="protein sequence ID" value="RGM51110.1"/>
    <property type="molecule type" value="Genomic_DNA"/>
</dbReference>
<evidence type="ECO:0000313" key="1">
    <source>
        <dbReference type="EMBL" id="RGM51110.1"/>
    </source>
</evidence>
<dbReference type="AlphaFoldDB" id="A0A3E4X9I7"/>